<dbReference type="Proteomes" id="UP001500843">
    <property type="component" value="Unassembled WGS sequence"/>
</dbReference>
<dbReference type="RefSeq" id="WP_253868172.1">
    <property type="nucleotide sequence ID" value="NZ_BAABHM010000016.1"/>
</dbReference>
<evidence type="ECO:0000256" key="1">
    <source>
        <dbReference type="SAM" id="Phobius"/>
    </source>
</evidence>
<organism evidence="2 3">
    <name type="scientific">Promicromonospora umidemergens</name>
    <dbReference type="NCBI Taxonomy" id="629679"/>
    <lineage>
        <taxon>Bacteria</taxon>
        <taxon>Bacillati</taxon>
        <taxon>Actinomycetota</taxon>
        <taxon>Actinomycetes</taxon>
        <taxon>Micrococcales</taxon>
        <taxon>Promicromonosporaceae</taxon>
        <taxon>Promicromonospora</taxon>
    </lineage>
</organism>
<gene>
    <name evidence="2" type="ORF">GCM10023198_37310</name>
</gene>
<evidence type="ECO:0000313" key="3">
    <source>
        <dbReference type="Proteomes" id="UP001500843"/>
    </source>
</evidence>
<dbReference type="EMBL" id="BAABHM010000016">
    <property type="protein sequence ID" value="GAA4711049.1"/>
    <property type="molecule type" value="Genomic_DNA"/>
</dbReference>
<feature type="transmembrane region" description="Helical" evidence="1">
    <location>
        <begin position="80"/>
        <end position="104"/>
    </location>
</feature>
<keyword evidence="1" id="KW-0812">Transmembrane</keyword>
<protein>
    <submittedName>
        <fullName evidence="2">Uncharacterized protein</fullName>
    </submittedName>
</protein>
<feature type="transmembrane region" description="Helical" evidence="1">
    <location>
        <begin position="175"/>
        <end position="194"/>
    </location>
</feature>
<reference evidence="3" key="1">
    <citation type="journal article" date="2019" name="Int. J. Syst. Evol. Microbiol.">
        <title>The Global Catalogue of Microorganisms (GCM) 10K type strain sequencing project: providing services to taxonomists for standard genome sequencing and annotation.</title>
        <authorList>
            <consortium name="The Broad Institute Genomics Platform"/>
            <consortium name="The Broad Institute Genome Sequencing Center for Infectious Disease"/>
            <person name="Wu L."/>
            <person name="Ma J."/>
        </authorList>
    </citation>
    <scope>NUCLEOTIDE SEQUENCE [LARGE SCALE GENOMIC DNA]</scope>
    <source>
        <strain evidence="3">JCM 17975</strain>
    </source>
</reference>
<feature type="transmembrane region" description="Helical" evidence="1">
    <location>
        <begin position="110"/>
        <end position="130"/>
    </location>
</feature>
<feature type="transmembrane region" description="Helical" evidence="1">
    <location>
        <begin position="151"/>
        <end position="169"/>
    </location>
</feature>
<proteinExistence type="predicted"/>
<feature type="transmembrane region" description="Helical" evidence="1">
    <location>
        <begin position="40"/>
        <end position="59"/>
    </location>
</feature>
<accession>A0ABP8XPB6</accession>
<keyword evidence="3" id="KW-1185">Reference proteome</keyword>
<keyword evidence="1" id="KW-0472">Membrane</keyword>
<keyword evidence="1" id="KW-1133">Transmembrane helix</keyword>
<comment type="caution">
    <text evidence="2">The sequence shown here is derived from an EMBL/GenBank/DDBJ whole genome shotgun (WGS) entry which is preliminary data.</text>
</comment>
<evidence type="ECO:0000313" key="2">
    <source>
        <dbReference type="EMBL" id="GAA4711049.1"/>
    </source>
</evidence>
<name>A0ABP8XPB6_9MICO</name>
<sequence>MNPITELTAQLHRLRLRLTDPAHRPLPDITTQTGPTLRGWVLRLALLVLTPLLLLTAAARTPDIPDGVTWTIAALSTGLLLARPTPTTAGGITVVAAVLLWGFTTEPLDPWALAVALLAYALTRTTWWAAHVPFHGRAEISALLVGWRRDLVVLATTGLLGALAMLASGATVPGAVLLAALAIVGIAFLALATGGSPRDDGRG</sequence>